<keyword evidence="2" id="KW-1185">Reference proteome</keyword>
<dbReference type="RefSeq" id="WP_066226972.1">
    <property type="nucleotide sequence ID" value="NZ_JARTFQ010000006.1"/>
</dbReference>
<reference evidence="1 2" key="1">
    <citation type="submission" date="2023-03" db="EMBL/GenBank/DDBJ databases">
        <title>Bacillus Genome Sequencing.</title>
        <authorList>
            <person name="Dunlap C."/>
        </authorList>
    </citation>
    <scope>NUCLEOTIDE SEQUENCE [LARGE SCALE GENOMIC DNA]</scope>
    <source>
        <strain evidence="1 2">NRS-1717</strain>
    </source>
</reference>
<evidence type="ECO:0000313" key="1">
    <source>
        <dbReference type="EMBL" id="MED4401389.1"/>
    </source>
</evidence>
<comment type="caution">
    <text evidence="1">The sequence shown here is derived from an EMBL/GenBank/DDBJ whole genome shotgun (WGS) entry which is preliminary data.</text>
</comment>
<accession>A0ABU6NW82</accession>
<organism evidence="1 2">
    <name type="scientific">Metabacillus fastidiosus</name>
    <dbReference type="NCBI Taxonomy" id="1458"/>
    <lineage>
        <taxon>Bacteria</taxon>
        <taxon>Bacillati</taxon>
        <taxon>Bacillota</taxon>
        <taxon>Bacilli</taxon>
        <taxon>Bacillales</taxon>
        <taxon>Bacillaceae</taxon>
        <taxon>Metabacillus</taxon>
    </lineage>
</organism>
<protein>
    <submittedName>
        <fullName evidence="1">Uncharacterized protein</fullName>
    </submittedName>
</protein>
<dbReference type="EMBL" id="JARTFS010000006">
    <property type="protein sequence ID" value="MED4401389.1"/>
    <property type="molecule type" value="Genomic_DNA"/>
</dbReference>
<name>A0ABU6NW82_9BACI</name>
<dbReference type="Proteomes" id="UP001342826">
    <property type="component" value="Unassembled WGS sequence"/>
</dbReference>
<sequence length="152" mass="17906">MRLPNGITGFYSSKANNPPQVDGKQFKQLCFHFVSHKGGKVIDFNVPQYPMNFYNVRVEIFNMQFYILLNEHYPYLAFATAVEFGNMKFVDIPVLFERFSPFYQVMDTASLNVPIGRILEEKNKHELNSAEWEEIAYWKPNTIGEIIFNYWD</sequence>
<gene>
    <name evidence="1" type="ORF">P9271_08705</name>
</gene>
<evidence type="ECO:0000313" key="2">
    <source>
        <dbReference type="Proteomes" id="UP001342826"/>
    </source>
</evidence>
<proteinExistence type="predicted"/>
<dbReference type="GeneID" id="301140282"/>